<evidence type="ECO:0000313" key="4">
    <source>
        <dbReference type="Proteomes" id="UP001049176"/>
    </source>
</evidence>
<reference evidence="3" key="1">
    <citation type="journal article" date="2021" name="Genome Biol. Evol.">
        <title>The assembled and annotated genome of the fairy-ring fungus Marasmius oreades.</title>
        <authorList>
            <person name="Hiltunen M."/>
            <person name="Ament-Velasquez S.L."/>
            <person name="Johannesson H."/>
        </authorList>
    </citation>
    <scope>NUCLEOTIDE SEQUENCE</scope>
    <source>
        <strain evidence="3">03SP1</strain>
    </source>
</reference>
<dbReference type="RefSeq" id="XP_043009664.1">
    <property type="nucleotide sequence ID" value="XM_043151584.1"/>
</dbReference>
<organism evidence="3 4">
    <name type="scientific">Marasmius oreades</name>
    <name type="common">fairy-ring Marasmius</name>
    <dbReference type="NCBI Taxonomy" id="181124"/>
    <lineage>
        <taxon>Eukaryota</taxon>
        <taxon>Fungi</taxon>
        <taxon>Dikarya</taxon>
        <taxon>Basidiomycota</taxon>
        <taxon>Agaricomycotina</taxon>
        <taxon>Agaricomycetes</taxon>
        <taxon>Agaricomycetidae</taxon>
        <taxon>Agaricales</taxon>
        <taxon>Marasmiineae</taxon>
        <taxon>Marasmiaceae</taxon>
        <taxon>Marasmius</taxon>
    </lineage>
</organism>
<proteinExistence type="predicted"/>
<feature type="transmembrane region" description="Helical" evidence="2">
    <location>
        <begin position="53"/>
        <end position="75"/>
    </location>
</feature>
<comment type="caution">
    <text evidence="3">The sequence shown here is derived from an EMBL/GenBank/DDBJ whole genome shotgun (WGS) entry which is preliminary data.</text>
</comment>
<evidence type="ECO:0000256" key="1">
    <source>
        <dbReference type="SAM" id="MobiDB-lite"/>
    </source>
</evidence>
<keyword evidence="2" id="KW-0812">Transmembrane</keyword>
<feature type="transmembrane region" description="Helical" evidence="2">
    <location>
        <begin position="95"/>
        <end position="115"/>
    </location>
</feature>
<name>A0A9P7S0L3_9AGAR</name>
<dbReference type="GeneID" id="66075959"/>
<dbReference type="Proteomes" id="UP001049176">
    <property type="component" value="Chromosome 4"/>
</dbReference>
<sequence length="661" mass="71618">MSSLNSPNSPQPPNHYQMPGSSTSHSVVAEDRPPTKTRPSRTPLQNLVKLVKLLWMTLFLPMVAFGYLGFCYAAASRVIPVRVHKVDNPADHLIVIKAGVTTINILIIAIALLPLQSLLGDLKSEEFFRVVKNSNLKGAPLKSVNDVSTPSYGLFQGLSSVVRKNSSGYYSTAILAGLLATVISSFAPAALSVEQTFVEESSVVAIQVGALPLGSVYNSNVISFTTDLNDKFSSRLMEGSSMAWVQTIVGKNTPFLPTSPQYAVPVPIGFSPGVRTRYLTDVIVMDPICSWETPDPPASPFLDDGIQKINITLPSQSIFNSYLLPLGRTYSKDIEVIGGGLILDLSTWINTTTQDPITDGTMGWLISQVTPTSETKVLPGPDTSIINFTGIPTQELTFDLNGGLNAIKDSNFTEPQNLTTIQFTLLVCKPRASVVTQEVRLDEMGKPDVYERTGLRRQGNINQLQAQLMLEMSIIEYTAGSGPDTGFKGIGNAGQVKLFFGPSVWNSTSLPITPRKSLADAQVLKPLPLSNITLAYQQAVQASTLSYLSGQIASTYVPGRIQTMQLIFTCSIPHVILSTVLFGIIVIWIIYCYFRPHAAPFTLISLGIAMEGSNIPEVCEDMGTRVGGDFDNEVGLEKLKNRAVLMVDSNGPGSRTKLHIL</sequence>
<dbReference type="EMBL" id="CM032184">
    <property type="protein sequence ID" value="KAG7093194.1"/>
    <property type="molecule type" value="Genomic_DNA"/>
</dbReference>
<keyword evidence="4" id="KW-1185">Reference proteome</keyword>
<gene>
    <name evidence="3" type="ORF">E1B28_006883</name>
</gene>
<protein>
    <submittedName>
        <fullName evidence="3">Uncharacterized protein</fullName>
    </submittedName>
</protein>
<feature type="transmembrane region" description="Helical" evidence="2">
    <location>
        <begin position="572"/>
        <end position="594"/>
    </location>
</feature>
<feature type="region of interest" description="Disordered" evidence="1">
    <location>
        <begin position="1"/>
        <end position="41"/>
    </location>
</feature>
<evidence type="ECO:0000313" key="3">
    <source>
        <dbReference type="EMBL" id="KAG7093194.1"/>
    </source>
</evidence>
<dbReference type="OrthoDB" id="2646225at2759"/>
<dbReference type="KEGG" id="more:E1B28_006883"/>
<evidence type="ECO:0000256" key="2">
    <source>
        <dbReference type="SAM" id="Phobius"/>
    </source>
</evidence>
<keyword evidence="2" id="KW-0472">Membrane</keyword>
<dbReference type="AlphaFoldDB" id="A0A9P7S0L3"/>
<accession>A0A9P7S0L3</accession>
<keyword evidence="2" id="KW-1133">Transmembrane helix</keyword>